<evidence type="ECO:0000259" key="2">
    <source>
        <dbReference type="Pfam" id="PF19054"/>
    </source>
</evidence>
<dbReference type="InterPro" id="IPR043917">
    <property type="entry name" value="DUF5753"/>
</dbReference>
<keyword evidence="4" id="KW-1185">Reference proteome</keyword>
<feature type="compositionally biased region" description="Basic and acidic residues" evidence="1">
    <location>
        <begin position="1"/>
        <end position="11"/>
    </location>
</feature>
<dbReference type="Pfam" id="PF19054">
    <property type="entry name" value="DUF5753"/>
    <property type="match status" value="1"/>
</dbReference>
<sequence length="255" mass="28347">MPETERLDPHPHSHPHPHPHPPEYARPASADVVAFESLARSVKDWAPDLVPGLLRTADYSGAVLEAYEPVGTDEATDGRPASRETRQARQVRARIFDNPAGPRYWVILDEVVIRRPVGGPHTMAEQLRHIAALVRRHRIIAQVLPLSEGAHAGLEGPFKLMTFDDAPPVAYVQVAGTGRLSDDPAVVTRCTRTHELLGTAALPPLASLALIEQAAEEYESPEYGNNEYEREADAREEYGREEYRRYEEPEAAHPL</sequence>
<dbReference type="EMBL" id="CP108133">
    <property type="protein sequence ID" value="WTP50353.1"/>
    <property type="molecule type" value="Genomic_DNA"/>
</dbReference>
<dbReference type="RefSeq" id="WP_328937975.1">
    <property type="nucleotide sequence ID" value="NZ_CP108133.1"/>
</dbReference>
<organism evidence="3 4">
    <name type="scientific">Streptomyces tauricus</name>
    <dbReference type="NCBI Taxonomy" id="68274"/>
    <lineage>
        <taxon>Bacteria</taxon>
        <taxon>Bacillati</taxon>
        <taxon>Actinomycetota</taxon>
        <taxon>Actinomycetes</taxon>
        <taxon>Kitasatosporales</taxon>
        <taxon>Streptomycetaceae</taxon>
        <taxon>Streptomyces</taxon>
        <taxon>Streptomyces aurantiacus group</taxon>
    </lineage>
</organism>
<proteinExistence type="predicted"/>
<feature type="domain" description="DUF5753" evidence="2">
    <location>
        <begin position="30"/>
        <end position="213"/>
    </location>
</feature>
<dbReference type="Proteomes" id="UP001432166">
    <property type="component" value="Chromosome"/>
</dbReference>
<feature type="region of interest" description="Disordered" evidence="1">
    <location>
        <begin position="1"/>
        <end position="28"/>
    </location>
</feature>
<feature type="region of interest" description="Disordered" evidence="1">
    <location>
        <begin position="218"/>
        <end position="255"/>
    </location>
</feature>
<evidence type="ECO:0000313" key="3">
    <source>
        <dbReference type="EMBL" id="WTP50353.1"/>
    </source>
</evidence>
<reference evidence="3" key="1">
    <citation type="submission" date="2022-10" db="EMBL/GenBank/DDBJ databases">
        <title>The complete genomes of actinobacterial strains from the NBC collection.</title>
        <authorList>
            <person name="Joergensen T.S."/>
            <person name="Alvarez Arevalo M."/>
            <person name="Sterndorff E.B."/>
            <person name="Faurdal D."/>
            <person name="Vuksanovic O."/>
            <person name="Mourched A.-S."/>
            <person name="Charusanti P."/>
            <person name="Shaw S."/>
            <person name="Blin K."/>
            <person name="Weber T."/>
        </authorList>
    </citation>
    <scope>NUCLEOTIDE SEQUENCE</scope>
    <source>
        <strain evidence="3">NBC_00189</strain>
    </source>
</reference>
<evidence type="ECO:0000313" key="4">
    <source>
        <dbReference type="Proteomes" id="UP001432166"/>
    </source>
</evidence>
<accession>A0ABZ1JKX5</accession>
<name>A0ABZ1JKX5_9ACTN</name>
<feature type="compositionally biased region" description="Basic and acidic residues" evidence="1">
    <location>
        <begin position="227"/>
        <end position="255"/>
    </location>
</feature>
<protein>
    <submittedName>
        <fullName evidence="3">DUF5753 domain-containing protein</fullName>
    </submittedName>
</protein>
<evidence type="ECO:0000256" key="1">
    <source>
        <dbReference type="SAM" id="MobiDB-lite"/>
    </source>
</evidence>
<gene>
    <name evidence="3" type="ORF">OG288_19810</name>
</gene>